<dbReference type="SMART" id="SM00034">
    <property type="entry name" value="CLECT"/>
    <property type="match status" value="1"/>
</dbReference>
<dbReference type="GO" id="GO:0005886">
    <property type="term" value="C:plasma membrane"/>
    <property type="evidence" value="ECO:0007669"/>
    <property type="project" value="TreeGrafter"/>
</dbReference>
<dbReference type="InterPro" id="IPR016186">
    <property type="entry name" value="C-type_lectin-like/link_sf"/>
</dbReference>
<accession>A0A8B8BP66</accession>
<evidence type="ECO:0000256" key="2">
    <source>
        <dbReference type="ARBA" id="ARBA00023157"/>
    </source>
</evidence>
<feature type="domain" description="C-type lectin" evidence="4">
    <location>
        <begin position="111"/>
        <end position="222"/>
    </location>
</feature>
<dbReference type="InterPro" id="IPR016187">
    <property type="entry name" value="CTDL_fold"/>
</dbReference>
<evidence type="ECO:0000256" key="3">
    <source>
        <dbReference type="SAM" id="Phobius"/>
    </source>
</evidence>
<dbReference type="InterPro" id="IPR051527">
    <property type="entry name" value="KLR_subfamily_B"/>
</dbReference>
<dbReference type="OrthoDB" id="6161136at2759"/>
<dbReference type="Pfam" id="PF00059">
    <property type="entry name" value="Lectin_C"/>
    <property type="match status" value="1"/>
</dbReference>
<gene>
    <name evidence="6" type="primary">LOC111112105</name>
</gene>
<name>A0A8B8BP66_CRAVI</name>
<dbReference type="AlphaFoldDB" id="A0A8B8BP66"/>
<dbReference type="PANTHER" id="PTHR46784">
    <property type="entry name" value="KILLER CELL LECTIN-LIKE RECEPTOR SUBFAMILY B MEMBER 1"/>
    <property type="match status" value="1"/>
</dbReference>
<dbReference type="RefSeq" id="XP_022305138.1">
    <property type="nucleotide sequence ID" value="XM_022449430.1"/>
</dbReference>
<dbReference type="KEGG" id="cvn:111112105"/>
<feature type="transmembrane region" description="Helical" evidence="3">
    <location>
        <begin position="47"/>
        <end position="73"/>
    </location>
</feature>
<keyword evidence="1 3" id="KW-1133">Transmembrane helix</keyword>
<dbReference type="GO" id="GO:0038023">
    <property type="term" value="F:signaling receptor activity"/>
    <property type="evidence" value="ECO:0007669"/>
    <property type="project" value="TreeGrafter"/>
</dbReference>
<dbReference type="PANTHER" id="PTHR46784:SF1">
    <property type="entry name" value="KILLER CELL LECTIN-LIKE RECEPTOR SUBFAMILY B MEMBER 1"/>
    <property type="match status" value="1"/>
</dbReference>
<dbReference type="CDD" id="cd00037">
    <property type="entry name" value="CLECT"/>
    <property type="match status" value="1"/>
</dbReference>
<dbReference type="InterPro" id="IPR001304">
    <property type="entry name" value="C-type_lectin-like"/>
</dbReference>
<keyword evidence="5" id="KW-1185">Reference proteome</keyword>
<proteinExistence type="predicted"/>
<evidence type="ECO:0000313" key="6">
    <source>
        <dbReference type="RefSeq" id="XP_022305138.1"/>
    </source>
</evidence>
<sequence length="228" mass="25448">MSSLDTSYFSGVKMTTIGEFPLSGRNTSAEDEQQQTGTAGHLNKKSIIIIIIFTLILVISAIFLAVFLTQFVFKKTNTDKGTTAQVTLDPTLHCQGDTPEPTSCEDGWSYSNKSCYWYNAELLTWDKAEAACRLQSATLAEVTSEEEWSFITQLVLGTSQTWIAGKYSEERADWVYSCSNSSKTRTANDDYVIKNEPGYCESVQISMIFSRNCSNTYSSLCEGNFKYT</sequence>
<evidence type="ECO:0000313" key="5">
    <source>
        <dbReference type="Proteomes" id="UP000694844"/>
    </source>
</evidence>
<evidence type="ECO:0000256" key="1">
    <source>
        <dbReference type="ARBA" id="ARBA00022989"/>
    </source>
</evidence>
<reference evidence="6" key="1">
    <citation type="submission" date="2025-08" db="UniProtKB">
        <authorList>
            <consortium name="RefSeq"/>
        </authorList>
    </citation>
    <scope>IDENTIFICATION</scope>
    <source>
        <tissue evidence="6">Whole sample</tissue>
    </source>
</reference>
<dbReference type="GeneID" id="111112105"/>
<keyword evidence="3" id="KW-0472">Membrane</keyword>
<dbReference type="Gene3D" id="3.10.100.10">
    <property type="entry name" value="Mannose-Binding Protein A, subunit A"/>
    <property type="match status" value="1"/>
</dbReference>
<organism evidence="5 6">
    <name type="scientific">Crassostrea virginica</name>
    <name type="common">Eastern oyster</name>
    <dbReference type="NCBI Taxonomy" id="6565"/>
    <lineage>
        <taxon>Eukaryota</taxon>
        <taxon>Metazoa</taxon>
        <taxon>Spiralia</taxon>
        <taxon>Lophotrochozoa</taxon>
        <taxon>Mollusca</taxon>
        <taxon>Bivalvia</taxon>
        <taxon>Autobranchia</taxon>
        <taxon>Pteriomorphia</taxon>
        <taxon>Ostreida</taxon>
        <taxon>Ostreoidea</taxon>
        <taxon>Ostreidae</taxon>
        <taxon>Crassostrea</taxon>
    </lineage>
</organism>
<dbReference type="PROSITE" id="PS50041">
    <property type="entry name" value="C_TYPE_LECTIN_2"/>
    <property type="match status" value="1"/>
</dbReference>
<keyword evidence="2" id="KW-1015">Disulfide bond</keyword>
<keyword evidence="3" id="KW-0812">Transmembrane</keyword>
<protein>
    <submittedName>
        <fullName evidence="6">Galactose-specific lectin nattectin-like</fullName>
    </submittedName>
</protein>
<dbReference type="SUPFAM" id="SSF56436">
    <property type="entry name" value="C-type lectin-like"/>
    <property type="match status" value="1"/>
</dbReference>
<dbReference type="Proteomes" id="UP000694844">
    <property type="component" value="Chromosome 9"/>
</dbReference>
<dbReference type="GO" id="GO:0009986">
    <property type="term" value="C:cell surface"/>
    <property type="evidence" value="ECO:0007669"/>
    <property type="project" value="TreeGrafter"/>
</dbReference>
<evidence type="ECO:0000259" key="4">
    <source>
        <dbReference type="PROSITE" id="PS50041"/>
    </source>
</evidence>